<evidence type="ECO:0000256" key="3">
    <source>
        <dbReference type="ARBA" id="ARBA00022475"/>
    </source>
</evidence>
<comment type="similarity">
    <text evidence="9">Belongs to the SecD/SecF family. SecF subfamily.</text>
</comment>
<dbReference type="GO" id="GO:0015450">
    <property type="term" value="F:protein-transporting ATPase activity"/>
    <property type="evidence" value="ECO:0007669"/>
    <property type="project" value="InterPro"/>
</dbReference>
<comment type="subcellular location">
    <subcellularLocation>
        <location evidence="1 9">Cell membrane</location>
        <topology evidence="1 9">Multi-pass membrane protein</topology>
    </subcellularLocation>
</comment>
<gene>
    <name evidence="9 11" type="primary">secF</name>
    <name evidence="11" type="ORF">ENP94_04745</name>
    <name evidence="12" type="ORF">ENS16_06180</name>
</gene>
<dbReference type="SUPFAM" id="SSF82866">
    <property type="entry name" value="Multidrug efflux transporter AcrB transmembrane domain"/>
    <property type="match status" value="1"/>
</dbReference>
<name>A0A7C1SE99_UNCW3</name>
<feature type="transmembrane region" description="Helical" evidence="9">
    <location>
        <begin position="17"/>
        <end position="35"/>
    </location>
</feature>
<protein>
    <recommendedName>
        <fullName evidence="9">Protein-export membrane protein SecF</fullName>
    </recommendedName>
</protein>
<feature type="transmembrane region" description="Helical" evidence="9">
    <location>
        <begin position="266"/>
        <end position="289"/>
    </location>
</feature>
<dbReference type="GO" id="GO:0065002">
    <property type="term" value="P:intracellular protein transmembrane transport"/>
    <property type="evidence" value="ECO:0007669"/>
    <property type="project" value="UniProtKB-UniRule"/>
</dbReference>
<evidence type="ECO:0000256" key="8">
    <source>
        <dbReference type="ARBA" id="ARBA00023136"/>
    </source>
</evidence>
<dbReference type="Pfam" id="PF02355">
    <property type="entry name" value="SecD_SecF_C"/>
    <property type="match status" value="1"/>
</dbReference>
<keyword evidence="3 9" id="KW-1003">Cell membrane</keyword>
<dbReference type="GO" id="GO:0006605">
    <property type="term" value="P:protein targeting"/>
    <property type="evidence" value="ECO:0007669"/>
    <property type="project" value="UniProtKB-UniRule"/>
</dbReference>
<evidence type="ECO:0000256" key="7">
    <source>
        <dbReference type="ARBA" id="ARBA00023010"/>
    </source>
</evidence>
<dbReference type="InterPro" id="IPR022646">
    <property type="entry name" value="SecD/SecF_CS"/>
</dbReference>
<comment type="function">
    <text evidence="9">Part of the Sec protein translocase complex. Interacts with the SecYEG preprotein conducting channel. SecDF uses the proton motive force (PMF) to complete protein translocation after the ATP-dependent function of SecA.</text>
</comment>
<feature type="domain" description="Protein export membrane protein SecD/SecF C-terminal" evidence="10">
    <location>
        <begin position="117"/>
        <end position="292"/>
    </location>
</feature>
<evidence type="ECO:0000313" key="12">
    <source>
        <dbReference type="EMBL" id="HFJ54259.1"/>
    </source>
</evidence>
<evidence type="ECO:0000256" key="4">
    <source>
        <dbReference type="ARBA" id="ARBA00022692"/>
    </source>
</evidence>
<feature type="transmembrane region" description="Helical" evidence="9">
    <location>
        <begin position="138"/>
        <end position="155"/>
    </location>
</feature>
<organism evidence="11">
    <name type="scientific">candidate division WOR-3 bacterium</name>
    <dbReference type="NCBI Taxonomy" id="2052148"/>
    <lineage>
        <taxon>Bacteria</taxon>
        <taxon>Bacteria division WOR-3</taxon>
    </lineage>
</organism>
<dbReference type="NCBIfam" id="TIGR00916">
    <property type="entry name" value="2A0604s01"/>
    <property type="match status" value="1"/>
</dbReference>
<evidence type="ECO:0000256" key="2">
    <source>
        <dbReference type="ARBA" id="ARBA00022448"/>
    </source>
</evidence>
<keyword evidence="4 9" id="KW-0812">Transmembrane</keyword>
<keyword evidence="8 9" id="KW-0472">Membrane</keyword>
<dbReference type="HAMAP" id="MF_01464_B">
    <property type="entry name" value="SecF_B"/>
    <property type="match status" value="1"/>
</dbReference>
<comment type="subunit">
    <text evidence="9">Forms a complex with SecD. Part of the essential Sec protein translocation apparatus which comprises SecA, SecYEG and auxiliary proteins SecDF. Other proteins may also be involved.</text>
</comment>
<dbReference type="PRINTS" id="PR01755">
    <property type="entry name" value="SECFTRNLCASE"/>
</dbReference>
<dbReference type="EMBL" id="DSLG01000005">
    <property type="protein sequence ID" value="HEA87304.1"/>
    <property type="molecule type" value="Genomic_DNA"/>
</dbReference>
<accession>A0A7C1SE99</accession>
<dbReference type="GO" id="GO:0005886">
    <property type="term" value="C:plasma membrane"/>
    <property type="evidence" value="ECO:0007669"/>
    <property type="project" value="UniProtKB-SubCell"/>
</dbReference>
<dbReference type="NCBIfam" id="TIGR00966">
    <property type="entry name" value="transloc_SecF"/>
    <property type="match status" value="1"/>
</dbReference>
<dbReference type="PANTHER" id="PTHR30081:SF8">
    <property type="entry name" value="PROTEIN TRANSLOCASE SUBUNIT SECF"/>
    <property type="match status" value="1"/>
</dbReference>
<comment type="caution">
    <text evidence="11">The sequence shown here is derived from an EMBL/GenBank/DDBJ whole genome shotgun (WGS) entry which is preliminary data.</text>
</comment>
<dbReference type="Gene3D" id="1.20.1640.10">
    <property type="entry name" value="Multidrug efflux transporter AcrB transmembrane domain"/>
    <property type="match status" value="1"/>
</dbReference>
<feature type="transmembrane region" description="Helical" evidence="9">
    <location>
        <begin position="161"/>
        <end position="183"/>
    </location>
</feature>
<keyword evidence="7 9" id="KW-0811">Translocation</keyword>
<evidence type="ECO:0000256" key="1">
    <source>
        <dbReference type="ARBA" id="ARBA00004651"/>
    </source>
</evidence>
<dbReference type="Pfam" id="PF07549">
    <property type="entry name" value="Sec_GG"/>
    <property type="match status" value="1"/>
</dbReference>
<keyword evidence="2 9" id="KW-0813">Transport</keyword>
<dbReference type="AlphaFoldDB" id="A0A7C1SE99"/>
<dbReference type="InterPro" id="IPR022813">
    <property type="entry name" value="SecD/SecF_arch_bac"/>
</dbReference>
<feature type="transmembrane region" description="Helical" evidence="9">
    <location>
        <begin position="241"/>
        <end position="260"/>
    </location>
</feature>
<proteinExistence type="inferred from homology"/>
<evidence type="ECO:0000313" key="11">
    <source>
        <dbReference type="EMBL" id="HEA87304.1"/>
    </source>
</evidence>
<comment type="caution">
    <text evidence="9">Lacks conserved residue(s) required for the propagation of feature annotation.</text>
</comment>
<dbReference type="InterPro" id="IPR048634">
    <property type="entry name" value="SecD_SecF_C"/>
</dbReference>
<dbReference type="PANTHER" id="PTHR30081">
    <property type="entry name" value="PROTEIN-EXPORT MEMBRANE PROTEIN SEC"/>
    <property type="match status" value="1"/>
</dbReference>
<evidence type="ECO:0000256" key="9">
    <source>
        <dbReference type="HAMAP-Rule" id="MF_01464"/>
    </source>
</evidence>
<reference evidence="11" key="1">
    <citation type="journal article" date="2020" name="mSystems">
        <title>Genome- and Community-Level Interaction Insights into Carbon Utilization and Element Cycling Functions of Hydrothermarchaeota in Hydrothermal Sediment.</title>
        <authorList>
            <person name="Zhou Z."/>
            <person name="Liu Y."/>
            <person name="Xu W."/>
            <person name="Pan J."/>
            <person name="Luo Z.H."/>
            <person name="Li M."/>
        </authorList>
    </citation>
    <scope>NUCLEOTIDE SEQUENCE [LARGE SCALE GENOMIC DNA]</scope>
    <source>
        <strain evidence="11">SpSt-265</strain>
        <strain evidence="12">SpSt-465</strain>
    </source>
</reference>
<keyword evidence="5 9" id="KW-0653">Protein transport</keyword>
<sequence length="301" mass="33378">MKLIGNTNIQFVNNRKIFFIISLLLVLASVLLIVFKGFRYGVDFTGGGLVQVHFSQPVRIDAVRSALAAMGETGASIQETETGDFLIRVKPKDKTGDESGFSTRLRQQFAVSFPNITFEIVRDEAVGPRISKELQSKVLLAILIGIIGILIYVSFRFDFRFGTGAVLALIHDTLIVLGFCSLFDKEITTTLIAAILTVIGYSVNDSIVISDRIREDTRKIRKESFAEVANLAINQTLNRTVITGLTTLFVTIALLILATAEIRDFAFVMTVGIIFGTYSSIFIVANLVVEAEQRFPTRRRR</sequence>
<dbReference type="InterPro" id="IPR005665">
    <property type="entry name" value="SecF_bac"/>
</dbReference>
<keyword evidence="6 9" id="KW-1133">Transmembrane helix</keyword>
<evidence type="ECO:0000256" key="6">
    <source>
        <dbReference type="ARBA" id="ARBA00022989"/>
    </source>
</evidence>
<dbReference type="EMBL" id="DSTU01000008">
    <property type="protein sequence ID" value="HFJ54259.1"/>
    <property type="molecule type" value="Genomic_DNA"/>
</dbReference>
<evidence type="ECO:0000259" key="10">
    <source>
        <dbReference type="Pfam" id="PF02355"/>
    </source>
</evidence>
<dbReference type="InterPro" id="IPR022645">
    <property type="entry name" value="SecD/SecF_bac"/>
</dbReference>
<evidence type="ECO:0000256" key="5">
    <source>
        <dbReference type="ARBA" id="ARBA00022927"/>
    </source>
</evidence>
<dbReference type="GO" id="GO:0043952">
    <property type="term" value="P:protein transport by the Sec complex"/>
    <property type="evidence" value="ECO:0007669"/>
    <property type="project" value="UniProtKB-UniRule"/>
</dbReference>
<dbReference type="InterPro" id="IPR055344">
    <property type="entry name" value="SecD_SecF_C_bact"/>
</dbReference>